<reference evidence="8" key="1">
    <citation type="journal article" date="2012" name="Science">
        <title>The Paleozoic origin of enzymatic lignin decomposition reconstructed from 31 fungal genomes.</title>
        <authorList>
            <person name="Floudas D."/>
            <person name="Binder M."/>
            <person name="Riley R."/>
            <person name="Barry K."/>
            <person name="Blanchette R.A."/>
            <person name="Henrissat B."/>
            <person name="Martinez A.T."/>
            <person name="Otillar R."/>
            <person name="Spatafora J.W."/>
            <person name="Yadav J.S."/>
            <person name="Aerts A."/>
            <person name="Benoit I."/>
            <person name="Boyd A."/>
            <person name="Carlson A."/>
            <person name="Copeland A."/>
            <person name="Coutinho P.M."/>
            <person name="de Vries R.P."/>
            <person name="Ferreira P."/>
            <person name="Findley K."/>
            <person name="Foster B."/>
            <person name="Gaskell J."/>
            <person name="Glotzer D."/>
            <person name="Gorecki P."/>
            <person name="Heitman J."/>
            <person name="Hesse C."/>
            <person name="Hori C."/>
            <person name="Igarashi K."/>
            <person name="Jurgens J.A."/>
            <person name="Kallen N."/>
            <person name="Kersten P."/>
            <person name="Kohler A."/>
            <person name="Kuees U."/>
            <person name="Kumar T.K.A."/>
            <person name="Kuo A."/>
            <person name="LaButti K."/>
            <person name="Larrondo L.F."/>
            <person name="Lindquist E."/>
            <person name="Ling A."/>
            <person name="Lombard V."/>
            <person name="Lucas S."/>
            <person name="Lundell T."/>
            <person name="Martin R."/>
            <person name="McLaughlin D.J."/>
            <person name="Morgenstern I."/>
            <person name="Morin E."/>
            <person name="Murat C."/>
            <person name="Nagy L.G."/>
            <person name="Nolan M."/>
            <person name="Ohm R.A."/>
            <person name="Patyshakuliyeva A."/>
            <person name="Rokas A."/>
            <person name="Ruiz-Duenas F.J."/>
            <person name="Sabat G."/>
            <person name="Salamov A."/>
            <person name="Samejima M."/>
            <person name="Schmutz J."/>
            <person name="Slot J.C."/>
            <person name="St John F."/>
            <person name="Stenlid J."/>
            <person name="Sun H."/>
            <person name="Sun S."/>
            <person name="Syed K."/>
            <person name="Tsang A."/>
            <person name="Wiebenga A."/>
            <person name="Young D."/>
            <person name="Pisabarro A."/>
            <person name="Eastwood D.C."/>
            <person name="Martin F."/>
            <person name="Cullen D."/>
            <person name="Grigoriev I.V."/>
            <person name="Hibbett D.S."/>
        </authorList>
    </citation>
    <scope>NUCLEOTIDE SEQUENCE [LARGE SCALE GENOMIC DNA]</scope>
    <source>
        <strain evidence="8">RWD-64-598 SS2</strain>
    </source>
</reference>
<keyword evidence="5" id="KW-0968">Cytoplasmic vesicle</keyword>
<evidence type="ECO:0000256" key="4">
    <source>
        <dbReference type="ARBA" id="ARBA00023136"/>
    </source>
</evidence>
<comment type="caution">
    <text evidence="7">The sequence shown here is derived from an EMBL/GenBank/DDBJ whole genome shotgun (WGS) entry which is preliminary data.</text>
</comment>
<accession>A0A5M3MUK8</accession>
<feature type="transmembrane region" description="Helical" evidence="6">
    <location>
        <begin position="7"/>
        <end position="26"/>
    </location>
</feature>
<dbReference type="InterPro" id="IPR019013">
    <property type="entry name" value="Vma21"/>
</dbReference>
<feature type="non-terminal residue" evidence="7">
    <location>
        <position position="1"/>
    </location>
</feature>
<evidence type="ECO:0000313" key="8">
    <source>
        <dbReference type="Proteomes" id="UP000053558"/>
    </source>
</evidence>
<feature type="transmembrane region" description="Helical" evidence="6">
    <location>
        <begin position="32"/>
        <end position="56"/>
    </location>
</feature>
<gene>
    <name evidence="7" type="ORF">CONPUDRAFT_54999</name>
</gene>
<evidence type="ECO:0000256" key="3">
    <source>
        <dbReference type="ARBA" id="ARBA00022989"/>
    </source>
</evidence>
<dbReference type="GO" id="GO:0031410">
    <property type="term" value="C:cytoplasmic vesicle"/>
    <property type="evidence" value="ECO:0007669"/>
    <property type="project" value="UniProtKB-KW"/>
</dbReference>
<dbReference type="OMA" id="FEGNATF"/>
<organism evidence="7 8">
    <name type="scientific">Coniophora puteana (strain RWD-64-598)</name>
    <name type="common">Brown rot fungus</name>
    <dbReference type="NCBI Taxonomy" id="741705"/>
    <lineage>
        <taxon>Eukaryota</taxon>
        <taxon>Fungi</taxon>
        <taxon>Dikarya</taxon>
        <taxon>Basidiomycota</taxon>
        <taxon>Agaricomycotina</taxon>
        <taxon>Agaricomycetes</taxon>
        <taxon>Agaricomycetidae</taxon>
        <taxon>Boletales</taxon>
        <taxon>Coniophorineae</taxon>
        <taxon>Coniophoraceae</taxon>
        <taxon>Coniophora</taxon>
    </lineage>
</organism>
<evidence type="ECO:0000256" key="5">
    <source>
        <dbReference type="ARBA" id="ARBA00023329"/>
    </source>
</evidence>
<name>A0A5M3MUK8_CONPW</name>
<sequence length="82" mass="8942">ALRSTLIKLVIFSVSLAVLPLSSYFLSQKYVWAGAFFYAAITAIFMANAVLVAYIISSVLEDQQSAPPLKAAATELESKKQR</sequence>
<proteinExistence type="predicted"/>
<evidence type="ECO:0000256" key="2">
    <source>
        <dbReference type="ARBA" id="ARBA00022824"/>
    </source>
</evidence>
<dbReference type="OrthoDB" id="160405at2759"/>
<dbReference type="AlphaFoldDB" id="A0A5M3MUK8"/>
<evidence type="ECO:0000313" key="7">
    <source>
        <dbReference type="EMBL" id="EIW82405.1"/>
    </source>
</evidence>
<dbReference type="KEGG" id="cput:CONPUDRAFT_54999"/>
<keyword evidence="2" id="KW-0256">Endoplasmic reticulum</keyword>
<keyword evidence="3 6" id="KW-1133">Transmembrane helix</keyword>
<keyword evidence="8" id="KW-1185">Reference proteome</keyword>
<protein>
    <recommendedName>
        <fullName evidence="9">Vacuolar ATPase assembly integral membrane protein VMA21</fullName>
    </recommendedName>
</protein>
<dbReference type="GO" id="GO:0070072">
    <property type="term" value="P:vacuolar proton-transporting V-type ATPase complex assembly"/>
    <property type="evidence" value="ECO:0007669"/>
    <property type="project" value="InterPro"/>
</dbReference>
<dbReference type="GeneID" id="19207707"/>
<evidence type="ECO:0008006" key="9">
    <source>
        <dbReference type="Google" id="ProtNLM"/>
    </source>
</evidence>
<dbReference type="EMBL" id="JH711577">
    <property type="protein sequence ID" value="EIW82405.1"/>
    <property type="molecule type" value="Genomic_DNA"/>
</dbReference>
<evidence type="ECO:0000256" key="1">
    <source>
        <dbReference type="ARBA" id="ARBA00022692"/>
    </source>
</evidence>
<keyword evidence="1 6" id="KW-0812">Transmembrane</keyword>
<dbReference type="Proteomes" id="UP000053558">
    <property type="component" value="Unassembled WGS sequence"/>
</dbReference>
<dbReference type="RefSeq" id="XP_007767432.1">
    <property type="nucleotide sequence ID" value="XM_007769242.1"/>
</dbReference>
<evidence type="ECO:0000256" key="6">
    <source>
        <dbReference type="SAM" id="Phobius"/>
    </source>
</evidence>
<dbReference type="Pfam" id="PF09446">
    <property type="entry name" value="VMA21"/>
    <property type="match status" value="1"/>
</dbReference>
<keyword evidence="4 6" id="KW-0472">Membrane</keyword>